<feature type="transmembrane region" description="Helical" evidence="2">
    <location>
        <begin position="308"/>
        <end position="341"/>
    </location>
</feature>
<dbReference type="PANTHER" id="PTHR40622">
    <property type="match status" value="1"/>
</dbReference>
<keyword evidence="2" id="KW-0472">Membrane</keyword>
<sequence>MLMKSLSLAAAGLLAPAAQAFLIPPELSESDIRLVQELELFTKPKIAEVQAVDLECPGCPLNIKTRFGQNIQVKTDRPNHLELLFAVERRPEGSRLLVNDFELYPFADPFSSSLIAPQVLDEVEQRHDHHGGEEDGHRRGKHHRRPKPQPQRLGFGLHVSPVQKGSDDKFELIEVELQIIEVGYSFLDGIPKLKINLVKDSVGNLVISTIEKDTPQKLVEAPEEECTTTICQLMAAAHAKMEQLRKMRLPGCHGGKEGMGRRPAFHHGGPHGEHHQGGHHGHSEPRPGHMTMREHSWGKLFKNITSHILLPVLIGIVAGVAVSLIGMAVGTVIVALWRFFFRKPSHARRHSRRHSLHKASHKEAVAAEEKSGLLAAEEEVDTPPPYQDAEITTTKPAEEV</sequence>
<protein>
    <recommendedName>
        <fullName evidence="4">DUF7728 domain-containing protein</fullName>
    </recommendedName>
</protein>
<keyword evidence="6" id="KW-1185">Reference proteome</keyword>
<dbReference type="InterPro" id="IPR056145">
    <property type="entry name" value="DUF7728"/>
</dbReference>
<keyword evidence="2" id="KW-1133">Transmembrane helix</keyword>
<comment type="caution">
    <text evidence="5">The sequence shown here is derived from an EMBL/GenBank/DDBJ whole genome shotgun (WGS) entry which is preliminary data.</text>
</comment>
<feature type="region of interest" description="Disordered" evidence="1">
    <location>
        <begin position="260"/>
        <end position="291"/>
    </location>
</feature>
<feature type="signal peptide" evidence="3">
    <location>
        <begin position="1"/>
        <end position="20"/>
    </location>
</feature>
<gene>
    <name evidence="5" type="ORF">QBC40DRAFT_281310</name>
</gene>
<evidence type="ECO:0000313" key="5">
    <source>
        <dbReference type="EMBL" id="KAK4199711.1"/>
    </source>
</evidence>
<reference evidence="5" key="1">
    <citation type="journal article" date="2023" name="Mol. Phylogenet. Evol.">
        <title>Genome-scale phylogeny and comparative genomics of the fungal order Sordariales.</title>
        <authorList>
            <person name="Hensen N."/>
            <person name="Bonometti L."/>
            <person name="Westerberg I."/>
            <person name="Brannstrom I.O."/>
            <person name="Guillou S."/>
            <person name="Cros-Aarteil S."/>
            <person name="Calhoun S."/>
            <person name="Haridas S."/>
            <person name="Kuo A."/>
            <person name="Mondo S."/>
            <person name="Pangilinan J."/>
            <person name="Riley R."/>
            <person name="LaButti K."/>
            <person name="Andreopoulos B."/>
            <person name="Lipzen A."/>
            <person name="Chen C."/>
            <person name="Yan M."/>
            <person name="Daum C."/>
            <person name="Ng V."/>
            <person name="Clum A."/>
            <person name="Steindorff A."/>
            <person name="Ohm R.A."/>
            <person name="Martin F."/>
            <person name="Silar P."/>
            <person name="Natvig D.O."/>
            <person name="Lalanne C."/>
            <person name="Gautier V."/>
            <person name="Ament-Velasquez S.L."/>
            <person name="Kruys A."/>
            <person name="Hutchinson M.I."/>
            <person name="Powell A.J."/>
            <person name="Barry K."/>
            <person name="Miller A.N."/>
            <person name="Grigoriev I.V."/>
            <person name="Debuchy R."/>
            <person name="Gladieux P."/>
            <person name="Hiltunen Thoren M."/>
            <person name="Johannesson H."/>
        </authorList>
    </citation>
    <scope>NUCLEOTIDE SEQUENCE</scope>
    <source>
        <strain evidence="5">CBS 315.58</strain>
    </source>
</reference>
<evidence type="ECO:0000259" key="4">
    <source>
        <dbReference type="Pfam" id="PF24854"/>
    </source>
</evidence>
<name>A0AAN6XHL5_9PEZI</name>
<dbReference type="Proteomes" id="UP001303160">
    <property type="component" value="Unassembled WGS sequence"/>
</dbReference>
<feature type="compositionally biased region" description="Basic and acidic residues" evidence="1">
    <location>
        <begin position="124"/>
        <end position="137"/>
    </location>
</feature>
<feature type="chain" id="PRO_5042956376" description="DUF7728 domain-containing protein" evidence="3">
    <location>
        <begin position="21"/>
        <end position="400"/>
    </location>
</feature>
<organism evidence="5 6">
    <name type="scientific">Triangularia verruculosa</name>
    <dbReference type="NCBI Taxonomy" id="2587418"/>
    <lineage>
        <taxon>Eukaryota</taxon>
        <taxon>Fungi</taxon>
        <taxon>Dikarya</taxon>
        <taxon>Ascomycota</taxon>
        <taxon>Pezizomycotina</taxon>
        <taxon>Sordariomycetes</taxon>
        <taxon>Sordariomycetidae</taxon>
        <taxon>Sordariales</taxon>
        <taxon>Podosporaceae</taxon>
        <taxon>Triangularia</taxon>
    </lineage>
</organism>
<keyword evidence="3" id="KW-0732">Signal</keyword>
<feature type="compositionally biased region" description="Basic and acidic residues" evidence="1">
    <location>
        <begin position="270"/>
        <end position="291"/>
    </location>
</feature>
<dbReference type="EMBL" id="MU863928">
    <property type="protein sequence ID" value="KAK4199711.1"/>
    <property type="molecule type" value="Genomic_DNA"/>
</dbReference>
<evidence type="ECO:0000313" key="6">
    <source>
        <dbReference type="Proteomes" id="UP001303160"/>
    </source>
</evidence>
<evidence type="ECO:0000256" key="3">
    <source>
        <dbReference type="SAM" id="SignalP"/>
    </source>
</evidence>
<dbReference type="PANTHER" id="PTHR40622:SF1">
    <property type="match status" value="1"/>
</dbReference>
<feature type="compositionally biased region" description="Polar residues" evidence="1">
    <location>
        <begin position="390"/>
        <end position="400"/>
    </location>
</feature>
<feature type="region of interest" description="Disordered" evidence="1">
    <location>
        <begin position="348"/>
        <end position="400"/>
    </location>
</feature>
<reference evidence="5" key="2">
    <citation type="submission" date="2023-05" db="EMBL/GenBank/DDBJ databases">
        <authorList>
            <consortium name="Lawrence Berkeley National Laboratory"/>
            <person name="Steindorff A."/>
            <person name="Hensen N."/>
            <person name="Bonometti L."/>
            <person name="Westerberg I."/>
            <person name="Brannstrom I.O."/>
            <person name="Guillou S."/>
            <person name="Cros-Aarteil S."/>
            <person name="Calhoun S."/>
            <person name="Haridas S."/>
            <person name="Kuo A."/>
            <person name="Mondo S."/>
            <person name="Pangilinan J."/>
            <person name="Riley R."/>
            <person name="Labutti K."/>
            <person name="Andreopoulos B."/>
            <person name="Lipzen A."/>
            <person name="Chen C."/>
            <person name="Yanf M."/>
            <person name="Daum C."/>
            <person name="Ng V."/>
            <person name="Clum A."/>
            <person name="Ohm R."/>
            <person name="Martin F."/>
            <person name="Silar P."/>
            <person name="Natvig D."/>
            <person name="Lalanne C."/>
            <person name="Gautier V."/>
            <person name="Ament-Velasquez S.L."/>
            <person name="Kruys A."/>
            <person name="Hutchinson M.I."/>
            <person name="Powell A.J."/>
            <person name="Barry K."/>
            <person name="Miller A.N."/>
            <person name="Grigoriev I.V."/>
            <person name="Debuchy R."/>
            <person name="Gladieux P."/>
            <person name="Thoren M.H."/>
            <person name="Johannesson H."/>
        </authorList>
    </citation>
    <scope>NUCLEOTIDE SEQUENCE</scope>
    <source>
        <strain evidence="5">CBS 315.58</strain>
    </source>
</reference>
<feature type="domain" description="DUF7728" evidence="4">
    <location>
        <begin position="48"/>
        <end position="214"/>
    </location>
</feature>
<evidence type="ECO:0000256" key="1">
    <source>
        <dbReference type="SAM" id="MobiDB-lite"/>
    </source>
</evidence>
<proteinExistence type="predicted"/>
<dbReference type="Pfam" id="PF24854">
    <property type="entry name" value="DUF7728"/>
    <property type="match status" value="1"/>
</dbReference>
<accession>A0AAN6XHL5</accession>
<feature type="compositionally biased region" description="Basic residues" evidence="1">
    <location>
        <begin position="348"/>
        <end position="360"/>
    </location>
</feature>
<dbReference type="AlphaFoldDB" id="A0AAN6XHL5"/>
<feature type="compositionally biased region" description="Basic residues" evidence="1">
    <location>
        <begin position="138"/>
        <end position="147"/>
    </location>
</feature>
<feature type="region of interest" description="Disordered" evidence="1">
    <location>
        <begin position="124"/>
        <end position="158"/>
    </location>
</feature>
<evidence type="ECO:0000256" key="2">
    <source>
        <dbReference type="SAM" id="Phobius"/>
    </source>
</evidence>
<keyword evidence="2" id="KW-0812">Transmembrane</keyword>
<feature type="compositionally biased region" description="Basic and acidic residues" evidence="1">
    <location>
        <begin position="361"/>
        <end position="371"/>
    </location>
</feature>